<gene>
    <name evidence="2" type="ORF">Ato02nite_040510</name>
</gene>
<name>A0A919TAV1_9ACTN</name>
<feature type="compositionally biased region" description="Basic and acidic residues" evidence="1">
    <location>
        <begin position="110"/>
        <end position="120"/>
    </location>
</feature>
<accession>A0A919TAV1</accession>
<sequence length="141" mass="16069">MAGKKRSSNELDAADRNAMRDSTFAFPRVRKEPLNDARHVRNAIARFDQVQDVSDRERDEAFRRIQRAASKFGVEMTEKSWRELGKPSATRKSSDKRRTPTKAELSSAPSKRELYDEAKRRGVQGRSTMTKSELVKALGRG</sequence>
<comment type="caution">
    <text evidence="2">The sequence shown here is derived from an EMBL/GenBank/DDBJ whole genome shotgun (WGS) entry which is preliminary data.</text>
</comment>
<dbReference type="AlphaFoldDB" id="A0A919TAV1"/>
<keyword evidence="3" id="KW-1185">Reference proteome</keyword>
<evidence type="ECO:0000256" key="1">
    <source>
        <dbReference type="SAM" id="MobiDB-lite"/>
    </source>
</evidence>
<dbReference type="Proteomes" id="UP000677082">
    <property type="component" value="Unassembled WGS sequence"/>
</dbReference>
<evidence type="ECO:0008006" key="4">
    <source>
        <dbReference type="Google" id="ProtNLM"/>
    </source>
</evidence>
<evidence type="ECO:0000313" key="2">
    <source>
        <dbReference type="EMBL" id="GIM92258.1"/>
    </source>
</evidence>
<dbReference type="Pfam" id="PF20223">
    <property type="entry name" value="DUF6582"/>
    <property type="match status" value="1"/>
</dbReference>
<dbReference type="RefSeq" id="WP_213008135.1">
    <property type="nucleotide sequence ID" value="NZ_BOQN01000052.1"/>
</dbReference>
<feature type="compositionally biased region" description="Basic and acidic residues" evidence="1">
    <location>
        <begin position="76"/>
        <end position="85"/>
    </location>
</feature>
<organism evidence="2 3">
    <name type="scientific">Paractinoplanes toevensis</name>
    <dbReference type="NCBI Taxonomy" id="571911"/>
    <lineage>
        <taxon>Bacteria</taxon>
        <taxon>Bacillati</taxon>
        <taxon>Actinomycetota</taxon>
        <taxon>Actinomycetes</taxon>
        <taxon>Micromonosporales</taxon>
        <taxon>Micromonosporaceae</taxon>
        <taxon>Paractinoplanes</taxon>
    </lineage>
</organism>
<dbReference type="InterPro" id="IPR046489">
    <property type="entry name" value="DUF6582"/>
</dbReference>
<protein>
    <recommendedName>
        <fullName evidence="4">Rho termination factor N-terminal domain-containing protein</fullName>
    </recommendedName>
</protein>
<dbReference type="EMBL" id="BOQN01000052">
    <property type="protein sequence ID" value="GIM92258.1"/>
    <property type="molecule type" value="Genomic_DNA"/>
</dbReference>
<evidence type="ECO:0000313" key="3">
    <source>
        <dbReference type="Proteomes" id="UP000677082"/>
    </source>
</evidence>
<proteinExistence type="predicted"/>
<reference evidence="2 3" key="1">
    <citation type="submission" date="2021-03" db="EMBL/GenBank/DDBJ databases">
        <title>Whole genome shotgun sequence of Actinoplanes toevensis NBRC 105298.</title>
        <authorList>
            <person name="Komaki H."/>
            <person name="Tamura T."/>
        </authorList>
    </citation>
    <scope>NUCLEOTIDE SEQUENCE [LARGE SCALE GENOMIC DNA]</scope>
    <source>
        <strain evidence="2 3">NBRC 105298</strain>
    </source>
</reference>
<feature type="region of interest" description="Disordered" evidence="1">
    <location>
        <begin position="76"/>
        <end position="141"/>
    </location>
</feature>